<evidence type="ECO:0000256" key="1">
    <source>
        <dbReference type="SAM" id="SignalP"/>
    </source>
</evidence>
<dbReference type="RefSeq" id="WP_076836610.1">
    <property type="nucleotide sequence ID" value="NZ_CP019434.1"/>
</dbReference>
<dbReference type="SUPFAM" id="SSF53850">
    <property type="entry name" value="Periplasmic binding protein-like II"/>
    <property type="match status" value="1"/>
</dbReference>
<dbReference type="STRING" id="1765967.BW247_07540"/>
<dbReference type="Proteomes" id="UP000243807">
    <property type="component" value="Chromosome"/>
</dbReference>
<dbReference type="Pfam" id="PF09084">
    <property type="entry name" value="NMT1"/>
    <property type="match status" value="1"/>
</dbReference>
<dbReference type="AlphaFoldDB" id="A0A1P8UGK1"/>
<name>A0A1P8UGK1_9GAMM</name>
<keyword evidence="4" id="KW-1185">Reference proteome</keyword>
<accession>A0A1P8UGK1</accession>
<dbReference type="EMBL" id="CP019434">
    <property type="protein sequence ID" value="APZ42962.1"/>
    <property type="molecule type" value="Genomic_DNA"/>
</dbReference>
<dbReference type="InterPro" id="IPR015168">
    <property type="entry name" value="SsuA/THI5"/>
</dbReference>
<dbReference type="PANTHER" id="PTHR31528:SF3">
    <property type="entry name" value="THIAMINE BIOSYNTHESIS PROTEIN HI_0357-RELATED"/>
    <property type="match status" value="1"/>
</dbReference>
<evidence type="ECO:0000259" key="2">
    <source>
        <dbReference type="Pfam" id="PF09084"/>
    </source>
</evidence>
<dbReference type="Gene3D" id="3.40.190.10">
    <property type="entry name" value="Periplasmic binding protein-like II"/>
    <property type="match status" value="2"/>
</dbReference>
<dbReference type="PANTHER" id="PTHR31528">
    <property type="entry name" value="4-AMINO-5-HYDROXYMETHYL-2-METHYLPYRIMIDINE PHOSPHATE SYNTHASE THI11-RELATED"/>
    <property type="match status" value="1"/>
</dbReference>
<organism evidence="3 4">
    <name type="scientific">Acidihalobacter ferrooxydans</name>
    <dbReference type="NCBI Taxonomy" id="1765967"/>
    <lineage>
        <taxon>Bacteria</taxon>
        <taxon>Pseudomonadati</taxon>
        <taxon>Pseudomonadota</taxon>
        <taxon>Gammaproteobacteria</taxon>
        <taxon>Chromatiales</taxon>
        <taxon>Ectothiorhodospiraceae</taxon>
        <taxon>Acidihalobacter</taxon>
    </lineage>
</organism>
<evidence type="ECO:0000313" key="3">
    <source>
        <dbReference type="EMBL" id="APZ42962.1"/>
    </source>
</evidence>
<reference evidence="3 4" key="1">
    <citation type="submission" date="2017-01" db="EMBL/GenBank/DDBJ databases">
        <title>Draft sequence of Acidihalobacter ferrooxidans strain DSM 14175 (strain V8).</title>
        <authorList>
            <person name="Khaleque H.N."/>
            <person name="Ramsay J.P."/>
            <person name="Murphy R.J.T."/>
            <person name="Kaksonen A.H."/>
            <person name="Boxall N.J."/>
            <person name="Watkin E.L.J."/>
        </authorList>
    </citation>
    <scope>NUCLEOTIDE SEQUENCE [LARGE SCALE GENOMIC DNA]</scope>
    <source>
        <strain evidence="3 4">V8</strain>
    </source>
</reference>
<dbReference type="GO" id="GO:0009228">
    <property type="term" value="P:thiamine biosynthetic process"/>
    <property type="evidence" value="ECO:0007669"/>
    <property type="project" value="InterPro"/>
</dbReference>
<evidence type="ECO:0000313" key="4">
    <source>
        <dbReference type="Proteomes" id="UP000243807"/>
    </source>
</evidence>
<dbReference type="KEGG" id="afy:BW247_07540"/>
<dbReference type="InterPro" id="IPR027939">
    <property type="entry name" value="NMT1/THI5"/>
</dbReference>
<feature type="signal peptide" evidence="1">
    <location>
        <begin position="1"/>
        <end position="24"/>
    </location>
</feature>
<proteinExistence type="predicted"/>
<feature type="chain" id="PRO_5013269989" evidence="1">
    <location>
        <begin position="25"/>
        <end position="332"/>
    </location>
</feature>
<sequence length="332" mass="36024">MNIKRILTAVTAMLALATLAAAHAATPVSFCTNWFAEPSHGGFYEAKAEGLYAKAGLDATIKMGGPQVNGMQLLLAGQCTFLMADSIGTLKALHAGAPVVAVATTYQKDPQVIIAHAGVKSLADLKGKPIEVSAEGMNNYWPWLKRKFGFTDSQARPYTFTIAPFLHDKSLSQQGYVTSEPYMIEQAGEKPKVFLLADYGYPNYSEVIVARADYVKKHPQVVAAFVRASAQGWRDYLCNPKPANKLIVEANPKMTSGLLAYGWKTIRAHDLVTGGAAAKLGIGTMTAARWQAIDNFMVNDAHMLPADFDYKKGYTLKFVKNLHVMARSCPAA</sequence>
<dbReference type="OrthoDB" id="9180959at2"/>
<protein>
    <submittedName>
        <fullName evidence="3">Nitrate ABC transporter substrate-binding protein</fullName>
    </submittedName>
</protein>
<keyword evidence="1" id="KW-0732">Signal</keyword>
<gene>
    <name evidence="3" type="ORF">BW247_07540</name>
</gene>
<feature type="domain" description="SsuA/THI5-like" evidence="2">
    <location>
        <begin position="38"/>
        <end position="242"/>
    </location>
</feature>